<evidence type="ECO:0000256" key="2">
    <source>
        <dbReference type="ARBA" id="ARBA00022491"/>
    </source>
</evidence>
<keyword evidence="2 9" id="KW-0678">Repressor</keyword>
<evidence type="ECO:0000256" key="4">
    <source>
        <dbReference type="ARBA" id="ARBA00023015"/>
    </source>
</evidence>
<dbReference type="Gene3D" id="3.30.1490.190">
    <property type="match status" value="1"/>
</dbReference>
<name>A0A368L4N8_9BURK</name>
<comment type="cofactor">
    <cofactor evidence="7">
        <name>Zn(2+)</name>
        <dbReference type="ChEBI" id="CHEBI:29105"/>
    </cofactor>
    <text evidence="7">Binds 1 zinc ion per subunit.</text>
</comment>
<dbReference type="Proteomes" id="UP000252357">
    <property type="component" value="Unassembled WGS sequence"/>
</dbReference>
<dbReference type="RefSeq" id="WP_114402205.1">
    <property type="nucleotide sequence ID" value="NZ_QPGB01000002.1"/>
</dbReference>
<feature type="binding site" evidence="7">
    <location>
        <position position="118"/>
    </location>
    <ligand>
        <name>Zn(2+)</name>
        <dbReference type="ChEBI" id="CHEBI:29105"/>
    </ligand>
</feature>
<dbReference type="InterPro" id="IPR043135">
    <property type="entry name" value="Fur_C"/>
</dbReference>
<dbReference type="GO" id="GO:0003700">
    <property type="term" value="F:DNA-binding transcription factor activity"/>
    <property type="evidence" value="ECO:0007669"/>
    <property type="project" value="UniProtKB-UniRule"/>
</dbReference>
<keyword evidence="6 9" id="KW-0804">Transcription</keyword>
<dbReference type="GO" id="GO:0000976">
    <property type="term" value="F:transcription cis-regulatory region binding"/>
    <property type="evidence" value="ECO:0007669"/>
    <property type="project" value="TreeGrafter"/>
</dbReference>
<comment type="subunit">
    <text evidence="9">Homodimer.</text>
</comment>
<keyword evidence="3 7" id="KW-0862">Zinc</keyword>
<dbReference type="GO" id="GO:0045892">
    <property type="term" value="P:negative regulation of DNA-templated transcription"/>
    <property type="evidence" value="ECO:0007669"/>
    <property type="project" value="TreeGrafter"/>
</dbReference>
<organism evidence="10 11">
    <name type="scientific">Parvibium lacunae</name>
    <dbReference type="NCBI Taxonomy" id="1888893"/>
    <lineage>
        <taxon>Bacteria</taxon>
        <taxon>Pseudomonadati</taxon>
        <taxon>Pseudomonadota</taxon>
        <taxon>Betaproteobacteria</taxon>
        <taxon>Burkholderiales</taxon>
        <taxon>Alcaligenaceae</taxon>
        <taxon>Parvibium</taxon>
    </lineage>
</organism>
<comment type="cofactor">
    <cofactor evidence="8">
        <name>Mn(2+)</name>
        <dbReference type="ChEBI" id="CHEBI:29035"/>
    </cofactor>
    <cofactor evidence="8">
        <name>Fe(2+)</name>
        <dbReference type="ChEBI" id="CHEBI:29033"/>
    </cofactor>
    <text evidence="8">Binds 1 Mn(2+) or Fe(2+) ion per subunit.</text>
</comment>
<dbReference type="InterPro" id="IPR002481">
    <property type="entry name" value="FUR"/>
</dbReference>
<dbReference type="PANTHER" id="PTHR33202:SF22">
    <property type="entry name" value="HYDROGEN PEROXIDE SENSITIVE REPRESSOR"/>
    <property type="match status" value="1"/>
</dbReference>
<keyword evidence="9" id="KW-0963">Cytoplasm</keyword>
<dbReference type="PANTHER" id="PTHR33202">
    <property type="entry name" value="ZINC UPTAKE REGULATION PROTEIN"/>
    <property type="match status" value="1"/>
</dbReference>
<keyword evidence="5 9" id="KW-0238">DNA-binding</keyword>
<reference evidence="10 11" key="1">
    <citation type="journal article" date="2018" name="Int. J. Syst. Evol. Microbiol.">
        <title>Parvibium lacunae gen. nov., sp. nov., a new member of the family Alcaligenaceae isolated from a freshwater pond.</title>
        <authorList>
            <person name="Chen W.M."/>
            <person name="Xie P.B."/>
            <person name="Hsu M.Y."/>
            <person name="Sheu S.Y."/>
        </authorList>
    </citation>
    <scope>NUCLEOTIDE SEQUENCE [LARGE SCALE GENOMIC DNA]</scope>
    <source>
        <strain evidence="10 11">KMB9</strain>
    </source>
</reference>
<comment type="caution">
    <text evidence="10">The sequence shown here is derived from an EMBL/GenBank/DDBJ whole genome shotgun (WGS) entry which is preliminary data.</text>
</comment>
<evidence type="ECO:0000256" key="1">
    <source>
        <dbReference type="ARBA" id="ARBA00007957"/>
    </source>
</evidence>
<feature type="binding site" evidence="7">
    <location>
        <position position="81"/>
    </location>
    <ligand>
        <name>Zn(2+)</name>
        <dbReference type="ChEBI" id="CHEBI:29105"/>
    </ligand>
</feature>
<dbReference type="AlphaFoldDB" id="A0A368L4N8"/>
<comment type="similarity">
    <text evidence="1 9">Belongs to the Fur family.</text>
</comment>
<evidence type="ECO:0000256" key="5">
    <source>
        <dbReference type="ARBA" id="ARBA00023125"/>
    </source>
</evidence>
<protein>
    <recommendedName>
        <fullName evidence="9">Ferric uptake regulation protein</fullName>
    </recommendedName>
</protein>
<comment type="subcellular location">
    <subcellularLocation>
        <location evidence="9">Cytoplasm</location>
    </subcellularLocation>
</comment>
<keyword evidence="8 9" id="KW-0408">Iron</keyword>
<feature type="binding site" evidence="7">
    <location>
        <position position="121"/>
    </location>
    <ligand>
        <name>Zn(2+)</name>
        <dbReference type="ChEBI" id="CHEBI:29105"/>
    </ligand>
</feature>
<evidence type="ECO:0000313" key="11">
    <source>
        <dbReference type="Proteomes" id="UP000252357"/>
    </source>
</evidence>
<accession>A0A368L4N8</accession>
<dbReference type="EMBL" id="QPGB01000002">
    <property type="protein sequence ID" value="RCS58120.1"/>
    <property type="molecule type" value="Genomic_DNA"/>
</dbReference>
<evidence type="ECO:0000256" key="9">
    <source>
        <dbReference type="RuleBase" id="RU364037"/>
    </source>
</evidence>
<dbReference type="Pfam" id="PF01475">
    <property type="entry name" value="FUR"/>
    <property type="match status" value="1"/>
</dbReference>
<proteinExistence type="inferred from homology"/>
<keyword evidence="7 9" id="KW-0479">Metal-binding</keyword>
<dbReference type="SUPFAM" id="SSF46785">
    <property type="entry name" value="Winged helix' DNA-binding domain"/>
    <property type="match status" value="1"/>
</dbReference>
<dbReference type="OrthoDB" id="8659436at2"/>
<feature type="binding site" evidence="8">
    <location>
        <position position="110"/>
    </location>
    <ligand>
        <name>Fe cation</name>
        <dbReference type="ChEBI" id="CHEBI:24875"/>
    </ligand>
</feature>
<dbReference type="Gene3D" id="1.10.10.10">
    <property type="entry name" value="Winged helix-like DNA-binding domain superfamily/Winged helix DNA-binding domain"/>
    <property type="match status" value="1"/>
</dbReference>
<dbReference type="InterPro" id="IPR036388">
    <property type="entry name" value="WH-like_DNA-bd_sf"/>
</dbReference>
<evidence type="ECO:0000256" key="6">
    <source>
        <dbReference type="ARBA" id="ARBA00023163"/>
    </source>
</evidence>
<feature type="binding site" evidence="7">
    <location>
        <position position="84"/>
    </location>
    <ligand>
        <name>Zn(2+)</name>
        <dbReference type="ChEBI" id="CHEBI:29105"/>
    </ligand>
</feature>
<sequence>MERKTRQRQAILDVIVDAQRPLLAQEVLLMASVTVPRLSLATVYRNIKGLYEEGLLKVVHLPGQNPRYEPANSTHHHHFQCRQCERVFDLESCLGNMEQLAPSGFLVEDHEVILYGRCGACAG</sequence>
<feature type="binding site" evidence="8">
    <location>
        <position position="75"/>
    </location>
    <ligand>
        <name>Fe cation</name>
        <dbReference type="ChEBI" id="CHEBI:24875"/>
    </ligand>
</feature>
<keyword evidence="4 9" id="KW-0805">Transcription regulation</keyword>
<evidence type="ECO:0000313" key="10">
    <source>
        <dbReference type="EMBL" id="RCS58120.1"/>
    </source>
</evidence>
<gene>
    <name evidence="9" type="primary">fur</name>
    <name evidence="10" type="ORF">DU000_04600</name>
</gene>
<dbReference type="GO" id="GO:1900376">
    <property type="term" value="P:regulation of secondary metabolite biosynthetic process"/>
    <property type="evidence" value="ECO:0007669"/>
    <property type="project" value="TreeGrafter"/>
</dbReference>
<dbReference type="CDD" id="cd07153">
    <property type="entry name" value="Fur_like"/>
    <property type="match status" value="1"/>
</dbReference>
<dbReference type="GO" id="GO:0008270">
    <property type="term" value="F:zinc ion binding"/>
    <property type="evidence" value="ECO:0007669"/>
    <property type="project" value="TreeGrafter"/>
</dbReference>
<evidence type="ECO:0000256" key="7">
    <source>
        <dbReference type="PIRSR" id="PIRSR602481-1"/>
    </source>
</evidence>
<dbReference type="InterPro" id="IPR036390">
    <property type="entry name" value="WH_DNA-bd_sf"/>
</dbReference>
<evidence type="ECO:0000256" key="8">
    <source>
        <dbReference type="PIRSR" id="PIRSR602481-2"/>
    </source>
</evidence>
<evidence type="ECO:0000256" key="3">
    <source>
        <dbReference type="ARBA" id="ARBA00022833"/>
    </source>
</evidence>
<dbReference type="GO" id="GO:0005737">
    <property type="term" value="C:cytoplasm"/>
    <property type="evidence" value="ECO:0007669"/>
    <property type="project" value="UniProtKB-SubCell"/>
</dbReference>
<keyword evidence="11" id="KW-1185">Reference proteome</keyword>